<dbReference type="GO" id="GO:0032259">
    <property type="term" value="P:methylation"/>
    <property type="evidence" value="ECO:0007669"/>
    <property type="project" value="UniProtKB-KW"/>
</dbReference>
<dbReference type="PaxDb" id="880073-Calab_3787"/>
<dbReference type="eggNOG" id="COG0500">
    <property type="taxonomic scope" value="Bacteria"/>
</dbReference>
<keyword evidence="3" id="KW-0489">Methyltransferase</keyword>
<dbReference type="CDD" id="cd02440">
    <property type="entry name" value="AdoMet_MTases"/>
    <property type="match status" value="1"/>
</dbReference>
<dbReference type="Pfam" id="PF13649">
    <property type="entry name" value="Methyltransf_25"/>
    <property type="match status" value="1"/>
</dbReference>
<dbReference type="InParanoid" id="H1XQ79"/>
<evidence type="ECO:0000313" key="4">
    <source>
        <dbReference type="Proteomes" id="UP000004671"/>
    </source>
</evidence>
<dbReference type="HOGENOM" id="CLU_069129_1_2_0"/>
<dbReference type="Proteomes" id="UP000004671">
    <property type="component" value="Chromosome"/>
</dbReference>
<dbReference type="PANTHER" id="PTHR43591">
    <property type="entry name" value="METHYLTRANSFERASE"/>
    <property type="match status" value="1"/>
</dbReference>
<dbReference type="EMBL" id="CP018099">
    <property type="protein sequence ID" value="APF19497.1"/>
    <property type="molecule type" value="Genomic_DNA"/>
</dbReference>
<dbReference type="SUPFAM" id="SSF53335">
    <property type="entry name" value="S-adenosyl-L-methionine-dependent methyltransferases"/>
    <property type="match status" value="1"/>
</dbReference>
<dbReference type="InterPro" id="IPR041698">
    <property type="entry name" value="Methyltransf_25"/>
</dbReference>
<protein>
    <submittedName>
        <fullName evidence="2">Methyltransferase domain-containing protein</fullName>
    </submittedName>
    <submittedName>
        <fullName evidence="3">Methyltransferase type 11</fullName>
    </submittedName>
</protein>
<dbReference type="Proteomes" id="UP000183868">
    <property type="component" value="Chromosome"/>
</dbReference>
<dbReference type="AlphaFoldDB" id="H1XQ79"/>
<dbReference type="PANTHER" id="PTHR43591:SF110">
    <property type="entry name" value="RHODANESE DOMAIN-CONTAINING PROTEIN"/>
    <property type="match status" value="1"/>
</dbReference>
<proteinExistence type="predicted"/>
<name>H1XQ79_CALAY</name>
<evidence type="ECO:0000313" key="3">
    <source>
        <dbReference type="EMBL" id="EHO43384.1"/>
    </source>
</evidence>
<keyword evidence="4" id="KW-1185">Reference proteome</keyword>
<dbReference type="GO" id="GO:0008168">
    <property type="term" value="F:methyltransferase activity"/>
    <property type="evidence" value="ECO:0007669"/>
    <property type="project" value="UniProtKB-KW"/>
</dbReference>
<reference evidence="3 4" key="1">
    <citation type="submission" date="2011-09" db="EMBL/GenBank/DDBJ databases">
        <title>The permanent draft genome of Caldithrix abyssi DSM 13497.</title>
        <authorList>
            <consortium name="US DOE Joint Genome Institute (JGI-PGF)"/>
            <person name="Lucas S."/>
            <person name="Han J."/>
            <person name="Lapidus A."/>
            <person name="Bruce D."/>
            <person name="Goodwin L."/>
            <person name="Pitluck S."/>
            <person name="Peters L."/>
            <person name="Kyrpides N."/>
            <person name="Mavromatis K."/>
            <person name="Ivanova N."/>
            <person name="Mikhailova N."/>
            <person name="Chertkov O."/>
            <person name="Detter J.C."/>
            <person name="Tapia R."/>
            <person name="Han C."/>
            <person name="Land M."/>
            <person name="Hauser L."/>
            <person name="Markowitz V."/>
            <person name="Cheng J.-F."/>
            <person name="Hugenholtz P."/>
            <person name="Woyke T."/>
            <person name="Wu D."/>
            <person name="Spring S."/>
            <person name="Brambilla E."/>
            <person name="Klenk H.-P."/>
            <person name="Eisen J.A."/>
        </authorList>
    </citation>
    <scope>NUCLEOTIDE SEQUENCE [LARGE SCALE GENOMIC DNA]</scope>
    <source>
        <strain evidence="3 4">DSM 13497</strain>
    </source>
</reference>
<accession>H1XQ79</accession>
<reference evidence="2 5" key="2">
    <citation type="submission" date="2016-11" db="EMBL/GenBank/DDBJ databases">
        <title>Genomic analysis of Caldithrix abyssi and proposal of a novel bacterial phylum Caldithrichaeota.</title>
        <authorList>
            <person name="Kublanov I."/>
            <person name="Sigalova O."/>
            <person name="Gavrilov S."/>
            <person name="Lebedinsky A."/>
            <person name="Ivanova N."/>
            <person name="Daum C."/>
            <person name="Reddy T."/>
            <person name="Klenk H.P."/>
            <person name="Goker M."/>
            <person name="Reva O."/>
            <person name="Miroshnichenko M."/>
            <person name="Kyprides N."/>
            <person name="Woyke T."/>
            <person name="Gelfand M."/>
        </authorList>
    </citation>
    <scope>NUCLEOTIDE SEQUENCE [LARGE SCALE GENOMIC DNA]</scope>
    <source>
        <strain evidence="2 5">LF13</strain>
    </source>
</reference>
<dbReference type="Gene3D" id="3.40.50.150">
    <property type="entry name" value="Vaccinia Virus protein VP39"/>
    <property type="match status" value="1"/>
</dbReference>
<evidence type="ECO:0000259" key="1">
    <source>
        <dbReference type="Pfam" id="PF13649"/>
    </source>
</evidence>
<gene>
    <name evidence="2" type="ORF">Cabys_2749</name>
    <name evidence="3" type="ORF">Calab_3787</name>
</gene>
<dbReference type="Gene3D" id="2.20.25.110">
    <property type="entry name" value="S-adenosyl-L-methionine-dependent methyltransferases"/>
    <property type="match status" value="1"/>
</dbReference>
<dbReference type="InterPro" id="IPR029063">
    <property type="entry name" value="SAM-dependent_MTases_sf"/>
</dbReference>
<dbReference type="RefSeq" id="WP_006931011.1">
    <property type="nucleotide sequence ID" value="NZ_CM001402.1"/>
</dbReference>
<keyword evidence="3" id="KW-0808">Transferase</keyword>
<evidence type="ECO:0000313" key="5">
    <source>
        <dbReference type="Proteomes" id="UP000183868"/>
    </source>
</evidence>
<dbReference type="KEGG" id="caby:Cabys_2749"/>
<dbReference type="STRING" id="880073.Cabys_2749"/>
<evidence type="ECO:0000313" key="2">
    <source>
        <dbReference type="EMBL" id="APF19497.1"/>
    </source>
</evidence>
<dbReference type="OrthoDB" id="9811589at2"/>
<organism evidence="3 4">
    <name type="scientific">Caldithrix abyssi DSM 13497</name>
    <dbReference type="NCBI Taxonomy" id="880073"/>
    <lineage>
        <taxon>Bacteria</taxon>
        <taxon>Pseudomonadati</taxon>
        <taxon>Calditrichota</taxon>
        <taxon>Calditrichia</taxon>
        <taxon>Calditrichales</taxon>
        <taxon>Calditrichaceae</taxon>
        <taxon>Caldithrix</taxon>
    </lineage>
</organism>
<dbReference type="EMBL" id="CM001402">
    <property type="protein sequence ID" value="EHO43384.1"/>
    <property type="molecule type" value="Genomic_DNA"/>
</dbReference>
<sequence>MSISGFKENWFKNWFGEEYIEVYAHRDEQDAQDLIRLIVKNIHITKQTKILDAACGPGRHACLLKNWSDFVFGLDLSMSLLKRARQNCPLELVRGDIRALPFKTRFEVVVSLFTSFGYFFDDGENLQVLKEYHRVLKKGGVFFLDFLNASYVQKHLKGETVRTINGKKIVETRRIVGKRVEKAITIEQKGRQREFLESVRLYNLFELKALLNAAGFKIQKVFGDYQGRPFEAQSPRLIFLTVKKARQ</sequence>
<feature type="domain" description="Methyltransferase" evidence="1">
    <location>
        <begin position="50"/>
        <end position="140"/>
    </location>
</feature>